<comment type="caution">
    <text evidence="2">The sequence shown here is derived from an EMBL/GenBank/DDBJ whole genome shotgun (WGS) entry which is preliminary data.</text>
</comment>
<dbReference type="SUPFAM" id="SSF51695">
    <property type="entry name" value="PLC-like phosphodiesterases"/>
    <property type="match status" value="1"/>
</dbReference>
<evidence type="ECO:0000313" key="3">
    <source>
        <dbReference type="Proteomes" id="UP000231912"/>
    </source>
</evidence>
<sequence>MPTHPFSAPKPWVIAHRGDSGEYPENTLLSFRKAVEKNADWIELDITYSSDSRIVVIHDDTMDRTTDKKGEVRHLDFRTIHNADAGSWKDPKFKGEPVPDLWSVWDFVRSTRLGLNVEIKSTAYEEIPIDKPIEQELIDYAEKNSVIDRTLFSSFCWDSLVRLRELSVDAKLGILIGEETPSWQEALELGWRLNAFSLNFSIRGLDKETVSKIQSEGFKVLAYTLNTEKELKAGIDLGLDGIFTNYPALMRSLLT</sequence>
<name>A0A2M9ZDU2_9LEPT</name>
<dbReference type="PANTHER" id="PTHR46211:SF1">
    <property type="entry name" value="GLYCEROPHOSPHODIESTER PHOSPHODIESTERASE, CYTOPLASMIC"/>
    <property type="match status" value="1"/>
</dbReference>
<dbReference type="PROSITE" id="PS51704">
    <property type="entry name" value="GP_PDE"/>
    <property type="match status" value="1"/>
</dbReference>
<dbReference type="PANTHER" id="PTHR46211">
    <property type="entry name" value="GLYCEROPHOSPHORYL DIESTER PHOSPHODIESTERASE"/>
    <property type="match status" value="1"/>
</dbReference>
<dbReference type="GO" id="GO:0008081">
    <property type="term" value="F:phosphoric diester hydrolase activity"/>
    <property type="evidence" value="ECO:0007669"/>
    <property type="project" value="InterPro"/>
</dbReference>
<dbReference type="Gene3D" id="3.20.20.190">
    <property type="entry name" value="Phosphatidylinositol (PI) phosphodiesterase"/>
    <property type="match status" value="1"/>
</dbReference>
<proteinExistence type="predicted"/>
<organism evidence="2 3">
    <name type="scientific">Leptospira wolffii</name>
    <dbReference type="NCBI Taxonomy" id="409998"/>
    <lineage>
        <taxon>Bacteria</taxon>
        <taxon>Pseudomonadati</taxon>
        <taxon>Spirochaetota</taxon>
        <taxon>Spirochaetia</taxon>
        <taxon>Leptospirales</taxon>
        <taxon>Leptospiraceae</taxon>
        <taxon>Leptospira</taxon>
    </lineage>
</organism>
<dbReference type="InterPro" id="IPR017946">
    <property type="entry name" value="PLC-like_Pdiesterase_TIM-brl"/>
</dbReference>
<evidence type="ECO:0000259" key="1">
    <source>
        <dbReference type="PROSITE" id="PS51704"/>
    </source>
</evidence>
<feature type="domain" description="GP-PDE" evidence="1">
    <location>
        <begin position="11"/>
        <end position="254"/>
    </location>
</feature>
<dbReference type="AlphaFoldDB" id="A0A2M9ZDU2"/>
<accession>A0A2M9ZDU2</accession>
<evidence type="ECO:0000313" key="2">
    <source>
        <dbReference type="EMBL" id="PJZ66598.1"/>
    </source>
</evidence>
<gene>
    <name evidence="2" type="ORF">CH371_00325</name>
</gene>
<dbReference type="Pfam" id="PF03009">
    <property type="entry name" value="GDPD"/>
    <property type="match status" value="1"/>
</dbReference>
<dbReference type="InterPro" id="IPR030395">
    <property type="entry name" value="GP_PDE_dom"/>
</dbReference>
<dbReference type="EMBL" id="NPDT01000001">
    <property type="protein sequence ID" value="PJZ66598.1"/>
    <property type="molecule type" value="Genomic_DNA"/>
</dbReference>
<dbReference type="Proteomes" id="UP000231912">
    <property type="component" value="Unassembled WGS sequence"/>
</dbReference>
<protein>
    <submittedName>
        <fullName evidence="2">Glycerophosphodiester phosphodiesterase</fullName>
    </submittedName>
</protein>
<dbReference type="RefSeq" id="WP_100757224.1">
    <property type="nucleotide sequence ID" value="NZ_NPDT01000001.1"/>
</dbReference>
<reference evidence="2 3" key="1">
    <citation type="submission" date="2017-07" db="EMBL/GenBank/DDBJ databases">
        <title>Leptospira spp. isolated from tropical soils.</title>
        <authorList>
            <person name="Thibeaux R."/>
            <person name="Iraola G."/>
            <person name="Ferres I."/>
            <person name="Bierque E."/>
            <person name="Girault D."/>
            <person name="Soupe-Gilbert M.-E."/>
            <person name="Picardeau M."/>
            <person name="Goarant C."/>
        </authorList>
    </citation>
    <scope>NUCLEOTIDE SEQUENCE [LARGE SCALE GENOMIC DNA]</scope>
    <source>
        <strain evidence="2 3">FH2-C-A2</strain>
    </source>
</reference>
<dbReference type="GO" id="GO:0006629">
    <property type="term" value="P:lipid metabolic process"/>
    <property type="evidence" value="ECO:0007669"/>
    <property type="project" value="InterPro"/>
</dbReference>